<protein>
    <recommendedName>
        <fullName evidence="6">Prepilin-type N-terminal cleavage/methylation domain-containing protein</fullName>
    </recommendedName>
</protein>
<dbReference type="AlphaFoldDB" id="A0A511Z4E4"/>
<sequence length="137" mass="15794">MKLLNKEGGLTLVEILVAIILISIILLSFFTFFTQSTKFTQHNKAKLTSVDIAEQVVADLRRIDSPEDLLQMGYHKQDNTYIKENTDLASKVEIDFEENTIESELRLAKVTIYSSKELKRPPFKTEMYIKEGNSYEK</sequence>
<comment type="caution">
    <text evidence="4">The sequence shown here is derived from an EMBL/GenBank/DDBJ whole genome shotgun (WGS) entry which is preliminary data.</text>
</comment>
<keyword evidence="3" id="KW-1133">Transmembrane helix</keyword>
<proteinExistence type="predicted"/>
<feature type="transmembrane region" description="Helical" evidence="3">
    <location>
        <begin position="12"/>
        <end position="33"/>
    </location>
</feature>
<evidence type="ECO:0008006" key="6">
    <source>
        <dbReference type="Google" id="ProtNLM"/>
    </source>
</evidence>
<evidence type="ECO:0000313" key="5">
    <source>
        <dbReference type="Proteomes" id="UP000321901"/>
    </source>
</evidence>
<organism evidence="4 5">
    <name type="scientific">Sporosarcina luteola</name>
    <dbReference type="NCBI Taxonomy" id="582850"/>
    <lineage>
        <taxon>Bacteria</taxon>
        <taxon>Bacillati</taxon>
        <taxon>Bacillota</taxon>
        <taxon>Bacilli</taxon>
        <taxon>Bacillales</taxon>
        <taxon>Caryophanaceae</taxon>
        <taxon>Sporosarcina</taxon>
    </lineage>
</organism>
<dbReference type="Pfam" id="PF07963">
    <property type="entry name" value="N_methyl"/>
    <property type="match status" value="1"/>
</dbReference>
<dbReference type="Proteomes" id="UP000321901">
    <property type="component" value="Unassembled WGS sequence"/>
</dbReference>
<dbReference type="GO" id="GO:0009986">
    <property type="term" value="C:cell surface"/>
    <property type="evidence" value="ECO:0007669"/>
    <property type="project" value="UniProtKB-SubCell"/>
</dbReference>
<keyword evidence="2" id="KW-0178">Competence</keyword>
<dbReference type="GO" id="GO:0030420">
    <property type="term" value="P:establishment of competence for transformation"/>
    <property type="evidence" value="ECO:0007669"/>
    <property type="project" value="UniProtKB-KW"/>
</dbReference>
<evidence type="ECO:0000256" key="2">
    <source>
        <dbReference type="ARBA" id="ARBA00023287"/>
    </source>
</evidence>
<dbReference type="RefSeq" id="WP_170232562.1">
    <property type="nucleotide sequence ID" value="NZ_BJYL01000007.1"/>
</dbReference>
<reference evidence="4 5" key="1">
    <citation type="submission" date="2019-07" db="EMBL/GenBank/DDBJ databases">
        <title>Whole genome shotgun sequence of Sporosarcina luteola NBRC 105378.</title>
        <authorList>
            <person name="Hosoyama A."/>
            <person name="Uohara A."/>
            <person name="Ohji S."/>
            <person name="Ichikawa N."/>
        </authorList>
    </citation>
    <scope>NUCLEOTIDE SEQUENCE [LARGE SCALE GENOMIC DNA]</scope>
    <source>
        <strain evidence="4 5">NBRC 105378</strain>
    </source>
</reference>
<accession>A0A511Z4E4</accession>
<gene>
    <name evidence="4" type="ORF">SLU01_06350</name>
</gene>
<keyword evidence="3" id="KW-0472">Membrane</keyword>
<keyword evidence="3" id="KW-0812">Transmembrane</keyword>
<evidence type="ECO:0000256" key="3">
    <source>
        <dbReference type="SAM" id="Phobius"/>
    </source>
</evidence>
<dbReference type="PROSITE" id="PS00409">
    <property type="entry name" value="PROKAR_NTER_METHYL"/>
    <property type="match status" value="1"/>
</dbReference>
<keyword evidence="5" id="KW-1185">Reference proteome</keyword>
<comment type="subcellular location">
    <subcellularLocation>
        <location evidence="1">Cell surface</location>
    </subcellularLocation>
</comment>
<name>A0A511Z4E4_9BACL</name>
<evidence type="ECO:0000313" key="4">
    <source>
        <dbReference type="EMBL" id="GEN82323.1"/>
    </source>
</evidence>
<dbReference type="EMBL" id="BJYL01000007">
    <property type="protein sequence ID" value="GEN82323.1"/>
    <property type="molecule type" value="Genomic_DNA"/>
</dbReference>
<dbReference type="InterPro" id="IPR012902">
    <property type="entry name" value="N_methyl_site"/>
</dbReference>
<evidence type="ECO:0000256" key="1">
    <source>
        <dbReference type="ARBA" id="ARBA00004241"/>
    </source>
</evidence>